<evidence type="ECO:0000256" key="11">
    <source>
        <dbReference type="SAM" id="Phobius"/>
    </source>
</evidence>
<evidence type="ECO:0000256" key="4">
    <source>
        <dbReference type="ARBA" id="ARBA00022692"/>
    </source>
</evidence>
<comment type="similarity">
    <text evidence="2">Belongs to the UPF0053 family.</text>
</comment>
<dbReference type="SMART" id="SM00116">
    <property type="entry name" value="CBS"/>
    <property type="match status" value="2"/>
</dbReference>
<dbReference type="RefSeq" id="WP_106209200.1">
    <property type="nucleotide sequence ID" value="NZ_PVTL01000001.1"/>
</dbReference>
<evidence type="ECO:0000313" key="15">
    <source>
        <dbReference type="Proteomes" id="UP000237983"/>
    </source>
</evidence>
<dbReference type="PROSITE" id="PS51371">
    <property type="entry name" value="CBS"/>
    <property type="match status" value="2"/>
</dbReference>
<dbReference type="FunFam" id="3.10.580.10:FF:000002">
    <property type="entry name" value="Magnesium/cobalt efflux protein CorC"/>
    <property type="match status" value="1"/>
</dbReference>
<gene>
    <name evidence="14" type="ORF">B0I08_101354</name>
</gene>
<comment type="caution">
    <text evidence="14">The sequence shown here is derived from an EMBL/GenBank/DDBJ whole genome shotgun (WGS) entry which is preliminary data.</text>
</comment>
<evidence type="ECO:0000256" key="10">
    <source>
        <dbReference type="PROSITE-ProRule" id="PRU01193"/>
    </source>
</evidence>
<dbReference type="Gene3D" id="3.10.580.10">
    <property type="entry name" value="CBS-domain"/>
    <property type="match status" value="1"/>
</dbReference>
<dbReference type="PANTHER" id="PTHR22777:SF32">
    <property type="entry name" value="UPF0053 INNER MEMBRANE PROTEIN YFJD"/>
    <property type="match status" value="1"/>
</dbReference>
<evidence type="ECO:0000259" key="13">
    <source>
        <dbReference type="PROSITE" id="PS51846"/>
    </source>
</evidence>
<reference evidence="14 15" key="1">
    <citation type="submission" date="2018-03" db="EMBL/GenBank/DDBJ databases">
        <title>Genomic Encyclopedia of Type Strains, Phase III (KMG-III): the genomes of soil and plant-associated and newly described type strains.</title>
        <authorList>
            <person name="Whitman W."/>
        </authorList>
    </citation>
    <scope>NUCLEOTIDE SEQUENCE [LARGE SCALE GENOMIC DNA]</scope>
    <source>
        <strain evidence="14 15">CGMCC 1.12484</strain>
    </source>
</reference>
<evidence type="ECO:0000259" key="12">
    <source>
        <dbReference type="PROSITE" id="PS51371"/>
    </source>
</evidence>
<evidence type="ECO:0000313" key="14">
    <source>
        <dbReference type="EMBL" id="PRY70226.1"/>
    </source>
</evidence>
<feature type="domain" description="CBS" evidence="12">
    <location>
        <begin position="202"/>
        <end position="261"/>
    </location>
</feature>
<evidence type="ECO:0000256" key="8">
    <source>
        <dbReference type="ARBA" id="ARBA00023136"/>
    </source>
</evidence>
<dbReference type="SUPFAM" id="SSF56176">
    <property type="entry name" value="FAD-binding/transporter-associated domain-like"/>
    <property type="match status" value="1"/>
</dbReference>
<dbReference type="InterPro" id="IPR046342">
    <property type="entry name" value="CBS_dom_sf"/>
</dbReference>
<sequence length="432" mass="46747">MVATFVVVAAVLVVFGGLLAASDAALQVLSRTDLVDLAAHSRRRRSILAISDDFGAHINALNFMRVVSETTAAVLVSLAFAYSFDDWWWAFLFSALIMTAVSFVLVGSSPRSVGRAHSRAIIRFSAGTIRAVRLFLGPLANALVAIGNRVTPGRPKGATFSSEEQLLSMVDEATELDVLEEYDRELIHSIFEFNETVVREVMVPRTDMVTIDGDDSIGTAMGLLLSRGISRMPVLGEDIDEVVGVLYLRDVARLAYEQSDGSETVTAAELARPALFVPESKKADDTLRQMQLESNHLAMVVDEYGGIAGLVTLEDLIEELVGDISDEYDREVADFEEIEAGRFRVSARMPVDELGDLFGLELEDDEVDSVGGLLSKALGRLPVAGSVATTSGLVLTAERTEGRRKRVSTVLVERDQALVEAQDAFLGDSDAG</sequence>
<accession>A0A2T0VJ18</accession>
<evidence type="ECO:0000256" key="7">
    <source>
        <dbReference type="ARBA" id="ARBA00023122"/>
    </source>
</evidence>
<dbReference type="Pfam" id="PF00571">
    <property type="entry name" value="CBS"/>
    <property type="match status" value="2"/>
</dbReference>
<protein>
    <submittedName>
        <fullName evidence="14">CBS domain containing-hemolysin-like protein</fullName>
    </submittedName>
</protein>
<evidence type="ECO:0000256" key="2">
    <source>
        <dbReference type="ARBA" id="ARBA00006337"/>
    </source>
</evidence>
<dbReference type="PROSITE" id="PS51846">
    <property type="entry name" value="CNNM"/>
    <property type="match status" value="1"/>
</dbReference>
<dbReference type="EMBL" id="PVTL01000001">
    <property type="protein sequence ID" value="PRY70226.1"/>
    <property type="molecule type" value="Genomic_DNA"/>
</dbReference>
<keyword evidence="7 9" id="KW-0129">CBS domain</keyword>
<keyword evidence="15" id="KW-1185">Reference proteome</keyword>
<dbReference type="OrthoDB" id="110231at2"/>
<dbReference type="GO" id="GO:0050660">
    <property type="term" value="F:flavin adenine dinucleotide binding"/>
    <property type="evidence" value="ECO:0007669"/>
    <property type="project" value="InterPro"/>
</dbReference>
<feature type="transmembrane region" description="Helical" evidence="11">
    <location>
        <begin position="87"/>
        <end position="106"/>
    </location>
</feature>
<name>A0A2T0VJ18_9MICO</name>
<dbReference type="GO" id="GO:0005886">
    <property type="term" value="C:plasma membrane"/>
    <property type="evidence" value="ECO:0007669"/>
    <property type="project" value="UniProtKB-SubCell"/>
</dbReference>
<evidence type="ECO:0000256" key="1">
    <source>
        <dbReference type="ARBA" id="ARBA00004651"/>
    </source>
</evidence>
<dbReference type="AlphaFoldDB" id="A0A2T0VJ18"/>
<dbReference type="Proteomes" id="UP000237983">
    <property type="component" value="Unassembled WGS sequence"/>
</dbReference>
<dbReference type="InterPro" id="IPR000644">
    <property type="entry name" value="CBS_dom"/>
</dbReference>
<evidence type="ECO:0000256" key="9">
    <source>
        <dbReference type="PROSITE-ProRule" id="PRU00703"/>
    </source>
</evidence>
<evidence type="ECO:0000256" key="3">
    <source>
        <dbReference type="ARBA" id="ARBA00022475"/>
    </source>
</evidence>
<evidence type="ECO:0000256" key="5">
    <source>
        <dbReference type="ARBA" id="ARBA00022737"/>
    </source>
</evidence>
<dbReference type="InterPro" id="IPR005170">
    <property type="entry name" value="Transptr-assoc_dom"/>
</dbReference>
<keyword evidence="6 10" id="KW-1133">Transmembrane helix</keyword>
<dbReference type="PANTHER" id="PTHR22777">
    <property type="entry name" value="HEMOLYSIN-RELATED"/>
    <property type="match status" value="1"/>
</dbReference>
<organism evidence="14 15">
    <name type="scientific">Glaciihabitans tibetensis</name>
    <dbReference type="NCBI Taxonomy" id="1266600"/>
    <lineage>
        <taxon>Bacteria</taxon>
        <taxon>Bacillati</taxon>
        <taxon>Actinomycetota</taxon>
        <taxon>Actinomycetes</taxon>
        <taxon>Micrococcales</taxon>
        <taxon>Microbacteriaceae</taxon>
        <taxon>Glaciihabitans</taxon>
    </lineage>
</organism>
<dbReference type="Gene3D" id="3.30.465.10">
    <property type="match status" value="1"/>
</dbReference>
<dbReference type="SUPFAM" id="SSF54631">
    <property type="entry name" value="CBS-domain pair"/>
    <property type="match status" value="1"/>
</dbReference>
<dbReference type="Pfam" id="PF03471">
    <property type="entry name" value="CorC_HlyC"/>
    <property type="match status" value="1"/>
</dbReference>
<comment type="subcellular location">
    <subcellularLocation>
        <location evidence="1">Cell membrane</location>
        <topology evidence="1">Multi-pass membrane protein</topology>
    </subcellularLocation>
</comment>
<dbReference type="Pfam" id="PF01595">
    <property type="entry name" value="CNNM"/>
    <property type="match status" value="1"/>
</dbReference>
<proteinExistence type="inferred from homology"/>
<keyword evidence="5" id="KW-0677">Repeat</keyword>
<keyword evidence="8 10" id="KW-0472">Membrane</keyword>
<dbReference type="InterPro" id="IPR036318">
    <property type="entry name" value="FAD-bd_PCMH-like_sf"/>
</dbReference>
<dbReference type="InterPro" id="IPR044751">
    <property type="entry name" value="Ion_transp-like_CBS"/>
</dbReference>
<dbReference type="InterPro" id="IPR016169">
    <property type="entry name" value="FAD-bd_PCMH_sub2"/>
</dbReference>
<evidence type="ECO:0000256" key="6">
    <source>
        <dbReference type="ARBA" id="ARBA00022989"/>
    </source>
</evidence>
<keyword evidence="4 10" id="KW-0812">Transmembrane</keyword>
<keyword evidence="3" id="KW-1003">Cell membrane</keyword>
<dbReference type="SMART" id="SM01091">
    <property type="entry name" value="CorC_HlyC"/>
    <property type="match status" value="1"/>
</dbReference>
<dbReference type="InterPro" id="IPR002550">
    <property type="entry name" value="CNNM"/>
</dbReference>
<feature type="domain" description="CBS" evidence="12">
    <location>
        <begin position="270"/>
        <end position="327"/>
    </location>
</feature>
<dbReference type="CDD" id="cd04590">
    <property type="entry name" value="CBS_pair_CorC_HlyC_assoc"/>
    <property type="match status" value="1"/>
</dbReference>
<feature type="domain" description="CNNM transmembrane" evidence="13">
    <location>
        <begin position="1"/>
        <end position="183"/>
    </location>
</feature>